<organism evidence="1 2">
    <name type="scientific">Clonostachys rosea f. rosea IK726</name>
    <dbReference type="NCBI Taxonomy" id="1349383"/>
    <lineage>
        <taxon>Eukaryota</taxon>
        <taxon>Fungi</taxon>
        <taxon>Dikarya</taxon>
        <taxon>Ascomycota</taxon>
        <taxon>Pezizomycotina</taxon>
        <taxon>Sordariomycetes</taxon>
        <taxon>Hypocreomycetidae</taxon>
        <taxon>Hypocreales</taxon>
        <taxon>Bionectriaceae</taxon>
        <taxon>Clonostachys</taxon>
    </lineage>
</organism>
<evidence type="ECO:0000313" key="1">
    <source>
        <dbReference type="EMBL" id="CAG9945583.1"/>
    </source>
</evidence>
<dbReference type="Proteomes" id="UP000836387">
    <property type="component" value="Unassembled WGS sequence"/>
</dbReference>
<gene>
    <name evidence="1" type="ORF">CRV2_00012321</name>
</gene>
<reference evidence="1" key="1">
    <citation type="submission" date="2020-04" db="EMBL/GenBank/DDBJ databases">
        <authorList>
            <person name="Broberg M."/>
        </authorList>
    </citation>
    <scope>NUCLEOTIDE SEQUENCE</scope>
</reference>
<protein>
    <submittedName>
        <fullName evidence="1">Uncharacterized protein</fullName>
    </submittedName>
</protein>
<reference evidence="1" key="2">
    <citation type="submission" date="2021-10" db="EMBL/GenBank/DDBJ databases">
        <authorList>
            <person name="Piombo E."/>
        </authorList>
    </citation>
    <scope>NUCLEOTIDE SEQUENCE</scope>
</reference>
<name>A0ACA9TXB9_BIOOC</name>
<comment type="caution">
    <text evidence="1">The sequence shown here is derived from an EMBL/GenBank/DDBJ whole genome shotgun (WGS) entry which is preliminary data.</text>
</comment>
<accession>A0ACA9TXB9</accession>
<sequence>MLNLKTIERRKKLEKKKKKKKTYLLFHLADLELVGPELRVIHLVFVFLVALPDHALHLADERPAGGADGLAGLLELLLALGHEPGLDAARRHQLRRRGGDVVGRDDELLGAVAVREDAVGRLDERVGGRGDRLGRGDEPLGPAVVLLVKGRARRRPAAGLDNLLLGGGGGLDELRYGIGDGGRGVEDGVVDLELVGRVPVAGLVLQLRQPGCRRGDGIGCLAELRVHEVAEISLVAGEPAESPRRKRLDQLVQLLQVHLDVVVAVDDDVRLLQGVHPLEPEALQSAEELDRRERRLPRAAHQRVGALVVGGQAAQTLGVAADVGDGAREDVDGLDELRGVVDARNSCLEHRVDDVVDLVQVGQDERIDLPVEGAVADSLVLPEIVELEKRLVHARFVDLELLLLVAKQLLQIRVPVSHVGLGVLEGLGLVAQGLLKVGHLAVVLGEHGGEFVALASLQVVGAVVCHAELALELLNLILAAAARSVLVVECAVPLADHVGQLEVLGLDLALQLLAPVDGLLRTGGLELDRLELLQQIEVLLAQLRVEFRQGLVLCAPRVDLLLQGLDLIVAALHLRSHTVLEMRKLPLQCLDALIVLLQHQLITLVLGAGVEVLALELSQATLCLPLRLLREERLLLTLLLFGEASLLLLEIPLRLQLSLLLGQEGLPLSLLEDALLLFVLAVLALHLVLPELGDLIGLFVLRLGRRCRATLNLLLGSGRKGWGILVLGQQVGRFLWQLRDRDEAGEVSQVGTLVVELDESVVLGTVSLSEGLEGIVIAGN</sequence>
<dbReference type="EMBL" id="CADEHS020000009">
    <property type="protein sequence ID" value="CAG9945583.1"/>
    <property type="molecule type" value="Genomic_DNA"/>
</dbReference>
<evidence type="ECO:0000313" key="2">
    <source>
        <dbReference type="Proteomes" id="UP000836387"/>
    </source>
</evidence>
<keyword evidence="2" id="KW-1185">Reference proteome</keyword>
<proteinExistence type="predicted"/>